<proteinExistence type="predicted"/>
<reference evidence="2" key="1">
    <citation type="submission" date="2020-09" db="EMBL/GenBank/DDBJ databases">
        <title>Novel species of Mucilaginibacter isolated from a glacier on the Tibetan Plateau.</title>
        <authorList>
            <person name="Liu Q."/>
            <person name="Xin Y.-H."/>
        </authorList>
    </citation>
    <scope>NUCLEOTIDE SEQUENCE</scope>
    <source>
        <strain evidence="2">ZB1P21</strain>
    </source>
</reference>
<dbReference type="EMBL" id="JACWMX010000004">
    <property type="protein sequence ID" value="MBD1393579.1"/>
    <property type="molecule type" value="Genomic_DNA"/>
</dbReference>
<feature type="transmembrane region" description="Helical" evidence="1">
    <location>
        <begin position="12"/>
        <end position="35"/>
    </location>
</feature>
<dbReference type="InterPro" id="IPR043741">
    <property type="entry name" value="DUF5686"/>
</dbReference>
<dbReference type="Gene3D" id="2.60.40.1120">
    <property type="entry name" value="Carboxypeptidase-like, regulatory domain"/>
    <property type="match status" value="1"/>
</dbReference>
<accession>A0A926S2V8</accession>
<gene>
    <name evidence="2" type="ORF">IDJ76_10765</name>
</gene>
<name>A0A926S2V8_9SPHI</name>
<dbReference type="AlphaFoldDB" id="A0A926S2V8"/>
<dbReference type="SUPFAM" id="SSF49464">
    <property type="entry name" value="Carboxypeptidase regulatory domain-like"/>
    <property type="match status" value="1"/>
</dbReference>
<dbReference type="Pfam" id="PF18939">
    <property type="entry name" value="DUF5686"/>
    <property type="match status" value="1"/>
</dbReference>
<dbReference type="RefSeq" id="WP_191163321.1">
    <property type="nucleotide sequence ID" value="NZ_JACWMX010000004.1"/>
</dbReference>
<keyword evidence="2" id="KW-0645">Protease</keyword>
<comment type="caution">
    <text evidence="2">The sequence shown here is derived from an EMBL/GenBank/DDBJ whole genome shotgun (WGS) entry which is preliminary data.</text>
</comment>
<keyword evidence="2" id="KW-0378">Hydrolase</keyword>
<evidence type="ECO:0000256" key="1">
    <source>
        <dbReference type="SAM" id="Phobius"/>
    </source>
</evidence>
<keyword evidence="3" id="KW-1185">Reference proteome</keyword>
<keyword evidence="2" id="KW-0121">Carboxypeptidase</keyword>
<evidence type="ECO:0000313" key="2">
    <source>
        <dbReference type="EMBL" id="MBD1393579.1"/>
    </source>
</evidence>
<sequence length="874" mass="99030">MTSIFSGYNLVYYRVYFFFKCLFFALPITFLFFFFPANVRAQQTTVTPAATVVRGKVVDAVTNKPLSFITVAFPGSQFGTSTNAIGEFKLSGAGAFSKVAFSFVGYQTVTKTIKSGQVNDLVIRLSSSQTQLKEVSVVSGKKAKYRNKGNPAVELIQQVIDHKSQNRMQSGDYLQYNQYERIGLSLFNLPKKFVNGSFFSKYKFMLDSSSTVNGQKQATLPVFFSEKIYQNYYRKNPEKNIRILQAEKGINIIKFIDTAGVETYLNRLYGNNIDIYENNIFVMVNEFLSPIADHAPNFYKFFITDTIATDRGKLARISFTPRAKGDLLFEGYLLVTLDGRYAVDGCELNVNKQININFMRSLTIKLDFRPYPDGRYYLTQTNVKADFGISKSKGTGVIGERTVSYYDYKLNTPQPSAFYNGKSLQAIPEAAKADTAIWAAQPADSTAAKQTQVYARINRLQNMPSFKRLTWFTSTFTTDYAKVGPLQAGPVGSLYSYDTQEGSRFQLGARTTPEFNKTIYLDGFTAYGLRDQQFKYELNTIFALNKVAPYRFPNDYFKVGYSYDVDLPGQNFSINSSQAALGSFQTGGTDYWLYNKIFSLAYVKDFENHFSYNVTFRNWNQQAAGSLRFRVNDQPGTIIRDLTTSEINIGLRFAPHEQLIQGSQSRRTIKSPYPIYNLFITQGMKGVFNGAYNYTNITANIYKRFYLSQLGYADVTLLGGYLIGKIPFPLLNISPANQSISYDRNAYNKMYYLEFVSDHYAGLNYTQSFNGFFLNKIPLIKHLKWREYLSGKILYGGLRAENNPLLSVNLYQFPTGSKDSNGTYGLGSTPYVEAGVGLGNIFKLLRFDIIKRFNYLDHPGISPYGLKLSIRPDL</sequence>
<keyword evidence="1" id="KW-1133">Transmembrane helix</keyword>
<evidence type="ECO:0000313" key="3">
    <source>
        <dbReference type="Proteomes" id="UP000619078"/>
    </source>
</evidence>
<keyword evidence="1" id="KW-0812">Transmembrane</keyword>
<protein>
    <submittedName>
        <fullName evidence="2">Carboxypeptidase-like regulatory domain-containing protein</fullName>
    </submittedName>
</protein>
<dbReference type="Pfam" id="PF13715">
    <property type="entry name" value="CarbopepD_reg_2"/>
    <property type="match status" value="1"/>
</dbReference>
<organism evidence="2 3">
    <name type="scientific">Mucilaginibacter glaciei</name>
    <dbReference type="NCBI Taxonomy" id="2772109"/>
    <lineage>
        <taxon>Bacteria</taxon>
        <taxon>Pseudomonadati</taxon>
        <taxon>Bacteroidota</taxon>
        <taxon>Sphingobacteriia</taxon>
        <taxon>Sphingobacteriales</taxon>
        <taxon>Sphingobacteriaceae</taxon>
        <taxon>Mucilaginibacter</taxon>
    </lineage>
</organism>
<dbReference type="Proteomes" id="UP000619078">
    <property type="component" value="Unassembled WGS sequence"/>
</dbReference>
<keyword evidence="1" id="KW-0472">Membrane</keyword>
<dbReference type="GO" id="GO:0004180">
    <property type="term" value="F:carboxypeptidase activity"/>
    <property type="evidence" value="ECO:0007669"/>
    <property type="project" value="UniProtKB-KW"/>
</dbReference>
<dbReference type="InterPro" id="IPR008969">
    <property type="entry name" value="CarboxyPept-like_regulatory"/>
</dbReference>